<reference evidence="8 9" key="2">
    <citation type="journal article" date="2013" name="Stand. Genomic Sci.">
        <title>Complete genome sequence of Halorhodospira halophila SL1.</title>
        <authorList>
            <person name="Challacombe J.F."/>
            <person name="Majid S."/>
            <person name="Deole R."/>
            <person name="Brettin T.S."/>
            <person name="Bruce D."/>
            <person name="Delano S.F."/>
            <person name="Detter J.C."/>
            <person name="Gleasner C.D."/>
            <person name="Han C.S."/>
            <person name="Misra M."/>
            <person name="Reitenga K.G."/>
            <person name="Mikhailova N."/>
            <person name="Woyke T."/>
            <person name="Pitluck S."/>
            <person name="Nolan M."/>
            <person name="Land M.L."/>
            <person name="Saunders E."/>
            <person name="Tapia R."/>
            <person name="Lapidus A."/>
            <person name="Ivanova N."/>
            <person name="Hoff W.D."/>
        </authorList>
    </citation>
    <scope>NUCLEOTIDE SEQUENCE [LARGE SCALE GENOMIC DNA]</scope>
    <source>
        <strain evidence="9">DSM 244 / SL1</strain>
    </source>
</reference>
<dbReference type="FunFam" id="1.10.275.10:FF:000001">
    <property type="entry name" value="Fumarate hydratase, mitochondrial"/>
    <property type="match status" value="1"/>
</dbReference>
<comment type="similarity">
    <text evidence="1 5">Belongs to the class-II fumarase/aspartase family. Fumarase subfamily.</text>
</comment>
<dbReference type="OrthoDB" id="9802809at2"/>
<comment type="subcellular location">
    <subcellularLocation>
        <location evidence="5">Cytoplasm</location>
    </subcellularLocation>
</comment>
<dbReference type="InterPro" id="IPR005677">
    <property type="entry name" value="Fum_hydII"/>
</dbReference>
<feature type="active site" evidence="5">
    <location>
        <position position="314"/>
    </location>
</feature>
<gene>
    <name evidence="5" type="primary">fumC</name>
    <name evidence="8" type="ordered locus">Hhal_0025</name>
</gene>
<dbReference type="InterPro" id="IPR024083">
    <property type="entry name" value="Fumarase/histidase_N"/>
</dbReference>
<dbReference type="EMBL" id="CP000544">
    <property type="protein sequence ID" value="ABM60820.1"/>
    <property type="molecule type" value="Genomic_DNA"/>
</dbReference>
<dbReference type="EC" id="4.2.1.2" evidence="5"/>
<dbReference type="FunFam" id="1.20.200.10:FF:000001">
    <property type="entry name" value="Fumarate hydratase, mitochondrial"/>
    <property type="match status" value="1"/>
</dbReference>
<dbReference type="PANTHER" id="PTHR11444:SF22">
    <property type="entry name" value="FUMARATE HYDRATASE CLASS II"/>
    <property type="match status" value="1"/>
</dbReference>
<dbReference type="Gene3D" id="1.20.200.10">
    <property type="entry name" value="Fumarase/aspartase (Central domain)"/>
    <property type="match status" value="1"/>
</dbReference>
<dbReference type="Pfam" id="PF00206">
    <property type="entry name" value="Lyase_1"/>
    <property type="match status" value="1"/>
</dbReference>
<keyword evidence="3 5" id="KW-0816">Tricarboxylic acid cycle</keyword>
<feature type="binding site" description="in site B" evidence="5">
    <location>
        <begin position="125"/>
        <end position="128"/>
    </location>
    <ligand>
        <name>substrate</name>
    </ligand>
</feature>
<evidence type="ECO:0000256" key="4">
    <source>
        <dbReference type="ARBA" id="ARBA00023239"/>
    </source>
</evidence>
<reference evidence="9" key="1">
    <citation type="submission" date="2006-12" db="EMBL/GenBank/DDBJ databases">
        <title>Complete sequence of Halorhodospira halophila SL1.</title>
        <authorList>
            <consortium name="US DOE Joint Genome Institute"/>
            <person name="Copeland A."/>
            <person name="Lucas S."/>
            <person name="Lapidus A."/>
            <person name="Barry K."/>
            <person name="Detter J.C."/>
            <person name="Glavina del Rio T."/>
            <person name="Hammon N."/>
            <person name="Israni S."/>
            <person name="Dalin E."/>
            <person name="Tice H."/>
            <person name="Pitluck S."/>
            <person name="Saunders E."/>
            <person name="Brettin T."/>
            <person name="Bruce D."/>
            <person name="Han C."/>
            <person name="Tapia R."/>
            <person name="Schmutz J."/>
            <person name="Larimer F."/>
            <person name="Land M."/>
            <person name="Hauser L."/>
            <person name="Kyrpides N."/>
            <person name="Mikhailova N."/>
            <person name="Hoff W."/>
            <person name="Richardson P."/>
        </authorList>
    </citation>
    <scope>NUCLEOTIDE SEQUENCE [LARGE SCALE GENOMIC DNA]</scope>
    <source>
        <strain evidence="9">DSM 244 / SL1</strain>
    </source>
</reference>
<dbReference type="HOGENOM" id="CLU_021594_4_1_6"/>
<dbReference type="KEGG" id="hha:Hhal_0025"/>
<feature type="binding site" evidence="5">
    <location>
        <position position="315"/>
    </location>
    <ligand>
        <name>substrate</name>
    </ligand>
</feature>
<accession>A1WT08</accession>
<organism evidence="8 9">
    <name type="scientific">Halorhodospira halophila (strain DSM 244 / SL1)</name>
    <name type="common">Ectothiorhodospira halophila (strain DSM 244 / SL1)</name>
    <dbReference type="NCBI Taxonomy" id="349124"/>
    <lineage>
        <taxon>Bacteria</taxon>
        <taxon>Pseudomonadati</taxon>
        <taxon>Pseudomonadota</taxon>
        <taxon>Gammaproteobacteria</taxon>
        <taxon>Chromatiales</taxon>
        <taxon>Ectothiorhodospiraceae</taxon>
        <taxon>Halorhodospira</taxon>
    </lineage>
</organism>
<protein>
    <recommendedName>
        <fullName evidence="5">Fumarate hydratase class II</fullName>
        <shortName evidence="5">Fumarase C</shortName>
        <ecNumber evidence="5">4.2.1.2</ecNumber>
    </recommendedName>
    <alternativeName>
        <fullName evidence="5">Aerobic fumarase</fullName>
    </alternativeName>
    <alternativeName>
        <fullName evidence="5">Iron-independent fumarase</fullName>
    </alternativeName>
</protein>
<dbReference type="NCBIfam" id="NF008909">
    <property type="entry name" value="PRK12273.1"/>
    <property type="match status" value="1"/>
</dbReference>
<dbReference type="GO" id="GO:0006099">
    <property type="term" value="P:tricarboxylic acid cycle"/>
    <property type="evidence" value="ECO:0007669"/>
    <property type="project" value="UniProtKB-UniRule"/>
</dbReference>
<keyword evidence="9" id="KW-1185">Reference proteome</keyword>
<keyword evidence="4 5" id="KW-0456">Lyase</keyword>
<feature type="domain" description="Fumarase C C-terminal" evidence="7">
    <location>
        <begin position="404"/>
        <end position="456"/>
    </location>
</feature>
<dbReference type="RefSeq" id="WP_011812843.1">
    <property type="nucleotide sequence ID" value="NC_008789.1"/>
</dbReference>
<evidence type="ECO:0000259" key="6">
    <source>
        <dbReference type="Pfam" id="PF00206"/>
    </source>
</evidence>
<evidence type="ECO:0000313" key="8">
    <source>
        <dbReference type="EMBL" id="ABM60820.1"/>
    </source>
</evidence>
<dbReference type="CDD" id="cd01362">
    <property type="entry name" value="Fumarase_classII"/>
    <property type="match status" value="1"/>
</dbReference>
<dbReference type="HAMAP" id="MF_00743">
    <property type="entry name" value="FumaraseC"/>
    <property type="match status" value="1"/>
</dbReference>
<evidence type="ECO:0000256" key="3">
    <source>
        <dbReference type="ARBA" id="ARBA00022532"/>
    </source>
</evidence>
<dbReference type="InterPro" id="IPR018951">
    <property type="entry name" value="Fumarase_C_C"/>
</dbReference>
<feature type="binding site" evidence="5">
    <location>
        <begin position="100"/>
        <end position="102"/>
    </location>
    <ligand>
        <name>substrate</name>
    </ligand>
</feature>
<evidence type="ECO:0000259" key="7">
    <source>
        <dbReference type="Pfam" id="PF10415"/>
    </source>
</evidence>
<comment type="pathway">
    <text evidence="5">Carbohydrate metabolism; tricarboxylic acid cycle; (S)-malate from fumarate: step 1/1.</text>
</comment>
<evidence type="ECO:0000313" key="9">
    <source>
        <dbReference type="Proteomes" id="UP000000647"/>
    </source>
</evidence>
<feature type="binding site" evidence="5">
    <location>
        <position position="183"/>
    </location>
    <ligand>
        <name>substrate</name>
    </ligand>
</feature>
<proteinExistence type="inferred from homology"/>
<dbReference type="Gene3D" id="1.10.40.30">
    <property type="entry name" value="Fumarase/aspartase (C-terminal domain)"/>
    <property type="match status" value="1"/>
</dbReference>
<dbReference type="FunFam" id="1.10.40.30:FF:000002">
    <property type="entry name" value="Fumarate hydratase class II"/>
    <property type="match status" value="1"/>
</dbReference>
<dbReference type="Pfam" id="PF10415">
    <property type="entry name" value="FumaraseC_C"/>
    <property type="match status" value="1"/>
</dbReference>
<dbReference type="eggNOG" id="COG0114">
    <property type="taxonomic scope" value="Bacteria"/>
</dbReference>
<dbReference type="InterPro" id="IPR020557">
    <property type="entry name" value="Fumarate_lyase_CS"/>
</dbReference>
<dbReference type="Gene3D" id="1.10.275.10">
    <property type="entry name" value="Fumarase/aspartase (N-terminal domain)"/>
    <property type="match status" value="1"/>
</dbReference>
<comment type="catalytic activity">
    <reaction evidence="5">
        <text>(S)-malate = fumarate + H2O</text>
        <dbReference type="Rhea" id="RHEA:12460"/>
        <dbReference type="ChEBI" id="CHEBI:15377"/>
        <dbReference type="ChEBI" id="CHEBI:15589"/>
        <dbReference type="ChEBI" id="CHEBI:29806"/>
        <dbReference type="EC" id="4.2.1.2"/>
    </reaction>
</comment>
<dbReference type="SUPFAM" id="SSF48557">
    <property type="entry name" value="L-aspartase-like"/>
    <property type="match status" value="1"/>
</dbReference>
<comment type="function">
    <text evidence="5">Involved in the TCA cycle. Catalyzes the stereospecific interconversion of fumarate to L-malate.</text>
</comment>
<dbReference type="InterPro" id="IPR000362">
    <property type="entry name" value="Fumarate_lyase_fam"/>
</dbReference>
<dbReference type="InterPro" id="IPR022761">
    <property type="entry name" value="Fumarate_lyase_N"/>
</dbReference>
<feature type="active site" description="Proton donor/acceptor" evidence="5">
    <location>
        <position position="184"/>
    </location>
</feature>
<dbReference type="PRINTS" id="PR00149">
    <property type="entry name" value="FUMRATELYASE"/>
</dbReference>
<dbReference type="InterPro" id="IPR008948">
    <property type="entry name" value="L-Aspartase-like"/>
</dbReference>
<feature type="binding site" evidence="5">
    <location>
        <begin position="320"/>
        <end position="322"/>
    </location>
    <ligand>
        <name>substrate</name>
    </ligand>
</feature>
<evidence type="ECO:0000256" key="2">
    <source>
        <dbReference type="ARBA" id="ARBA00022490"/>
    </source>
</evidence>
<sequence>MSQDGYRIERDSMGELQVPADALYGAQTQRAVQNFPVSGQPMPRPFIQALGLIKAACARANREVSGLDPTVAEAIVEAAEAVARGEHDDHFPIDVFQTGSGTSSNMNANEVIARLASERAGVTVHPNDHVNMGQSSNDVIPTAIHVSAALEVHDRLLPALRRLADTIEQRATELADVTTTGRTHLMDAMPVTLGQELSGWAAQVRNGVSRIEASLPRLHALAQGGTAVGTGINAPAAFGEQVSKRLAEASGVPFTPAPNRFEALSSQDAAVELSGQLRTVAVSLMKVANDLRWMNSGPLAGLGEISLPALQPGSSIMPGKVNPVIPESVAMVAAQVMGNDTTISVAGQSGNFQLNVMLPVIGYNVLQSIDLLTNASTILGQDAIAGFTVNEENLRAALDRNPILVTALNAVIGYEKGAEVAKQAYRDGRPVIEVAREMTDLSESELQRLLDPRELARGGIPGQGE</sequence>
<dbReference type="GO" id="GO:0006106">
    <property type="term" value="P:fumarate metabolic process"/>
    <property type="evidence" value="ECO:0007669"/>
    <property type="project" value="InterPro"/>
</dbReference>
<dbReference type="GO" id="GO:0004333">
    <property type="term" value="F:fumarate hydratase activity"/>
    <property type="evidence" value="ECO:0007669"/>
    <property type="project" value="UniProtKB-UniRule"/>
</dbReference>
<dbReference type="Proteomes" id="UP000000647">
    <property type="component" value="Chromosome"/>
</dbReference>
<dbReference type="UniPathway" id="UPA00223">
    <property type="reaction ID" value="UER01007"/>
</dbReference>
<evidence type="ECO:0000256" key="1">
    <source>
        <dbReference type="ARBA" id="ARBA00009084"/>
    </source>
</evidence>
<feature type="binding site" evidence="5">
    <location>
        <begin position="135"/>
        <end position="137"/>
    </location>
    <ligand>
        <name>substrate</name>
    </ligand>
</feature>
<comment type="subunit">
    <text evidence="5">Homotetramer.</text>
</comment>
<feature type="site" description="Important for catalytic activity" evidence="5">
    <location>
        <position position="327"/>
    </location>
</feature>
<dbReference type="PROSITE" id="PS00163">
    <property type="entry name" value="FUMARATE_LYASES"/>
    <property type="match status" value="1"/>
</dbReference>
<dbReference type="STRING" id="349124.Hhal_0025"/>
<keyword evidence="2 5" id="KW-0963">Cytoplasm</keyword>
<feature type="domain" description="Fumarate lyase N-terminal" evidence="6">
    <location>
        <begin position="14"/>
        <end position="338"/>
    </location>
</feature>
<comment type="miscellaneous">
    <text evidence="5">There are 2 substrate-binding sites: the catalytic A site, and the non-catalytic B site that may play a role in the transfer of substrate or product between the active site and the solvent. Alternatively, the B site may bind allosteric effectors.</text>
</comment>
<dbReference type="PRINTS" id="PR00145">
    <property type="entry name" value="ARGSUCLYASE"/>
</dbReference>
<name>A1WT08_HALHL</name>
<dbReference type="AlphaFoldDB" id="A1WT08"/>
<dbReference type="PANTHER" id="PTHR11444">
    <property type="entry name" value="ASPARTATEAMMONIA/ARGININOSUCCINATE/ADENYLOSUCCINATE LYASE"/>
    <property type="match status" value="1"/>
</dbReference>
<dbReference type="GO" id="GO:0005737">
    <property type="term" value="C:cytoplasm"/>
    <property type="evidence" value="ECO:0007669"/>
    <property type="project" value="UniProtKB-SubCell"/>
</dbReference>
<evidence type="ECO:0000256" key="5">
    <source>
        <dbReference type="HAMAP-Rule" id="MF_00743"/>
    </source>
</evidence>